<accession>A0AAP0RY17</accession>
<feature type="domain" description="DUF632" evidence="3">
    <location>
        <begin position="393"/>
        <end position="711"/>
    </location>
</feature>
<dbReference type="PANTHER" id="PTHR21450:SF41">
    <property type="entry name" value="RNA POLYMERASE SUBUNIT BETA, PUTATIVE (DUF630 AND DUF632)-RELATED"/>
    <property type="match status" value="1"/>
</dbReference>
<comment type="caution">
    <text evidence="5">The sequence shown here is derived from an EMBL/GenBank/DDBJ whole genome shotgun (WGS) entry which is preliminary data.</text>
</comment>
<reference evidence="5 6" key="1">
    <citation type="journal article" date="2024" name="Plant J.">
        <title>Genome sequences and population genomics reveal climatic adaptation and genomic divergence between two closely related sweetgum species.</title>
        <authorList>
            <person name="Xu W.Q."/>
            <person name="Ren C.Q."/>
            <person name="Zhang X.Y."/>
            <person name="Comes H.P."/>
            <person name="Liu X.H."/>
            <person name="Li Y.G."/>
            <person name="Kettle C.J."/>
            <person name="Jalonen R."/>
            <person name="Gaisberger H."/>
            <person name="Ma Y.Z."/>
            <person name="Qiu Y.X."/>
        </authorList>
    </citation>
    <scope>NUCLEOTIDE SEQUENCE [LARGE SCALE GENOMIC DNA]</scope>
    <source>
        <strain evidence="5">Hangzhou</strain>
    </source>
</reference>
<evidence type="ECO:0000313" key="6">
    <source>
        <dbReference type="Proteomes" id="UP001415857"/>
    </source>
</evidence>
<protein>
    <recommendedName>
        <fullName evidence="7">Nitrate regulatory gene2 protein</fullName>
    </recommendedName>
</protein>
<dbReference type="InterPro" id="IPR006868">
    <property type="entry name" value="DUF630"/>
</dbReference>
<feature type="region of interest" description="Disordered" evidence="2">
    <location>
        <begin position="68"/>
        <end position="146"/>
    </location>
</feature>
<dbReference type="Pfam" id="PF04782">
    <property type="entry name" value="DUF632"/>
    <property type="match status" value="1"/>
</dbReference>
<dbReference type="AlphaFoldDB" id="A0AAP0RY17"/>
<evidence type="ECO:0000256" key="1">
    <source>
        <dbReference type="SAM" id="Coils"/>
    </source>
</evidence>
<feature type="compositionally biased region" description="Low complexity" evidence="2">
    <location>
        <begin position="236"/>
        <end position="246"/>
    </location>
</feature>
<feature type="compositionally biased region" description="Pro residues" evidence="2">
    <location>
        <begin position="247"/>
        <end position="256"/>
    </location>
</feature>
<feature type="region of interest" description="Disordered" evidence="2">
    <location>
        <begin position="223"/>
        <end position="260"/>
    </location>
</feature>
<feature type="coiled-coil region" evidence="1">
    <location>
        <begin position="720"/>
        <end position="747"/>
    </location>
</feature>
<feature type="domain" description="DUF630" evidence="4">
    <location>
        <begin position="1"/>
        <end position="59"/>
    </location>
</feature>
<organism evidence="5 6">
    <name type="scientific">Liquidambar formosana</name>
    <name type="common">Formosan gum</name>
    <dbReference type="NCBI Taxonomy" id="63359"/>
    <lineage>
        <taxon>Eukaryota</taxon>
        <taxon>Viridiplantae</taxon>
        <taxon>Streptophyta</taxon>
        <taxon>Embryophyta</taxon>
        <taxon>Tracheophyta</taxon>
        <taxon>Spermatophyta</taxon>
        <taxon>Magnoliopsida</taxon>
        <taxon>eudicotyledons</taxon>
        <taxon>Gunneridae</taxon>
        <taxon>Pentapetalae</taxon>
        <taxon>Saxifragales</taxon>
        <taxon>Altingiaceae</taxon>
        <taxon>Liquidambar</taxon>
    </lineage>
</organism>
<evidence type="ECO:0000313" key="5">
    <source>
        <dbReference type="EMBL" id="KAK9286992.1"/>
    </source>
</evidence>
<sequence length="818" mass="91152">MGCANSKLDDLPAVALCRDRCASLDEAIHHRYALAEAHIAYMQSLKGVGFTLRHFFDQDVDIAMSNAPLSPLLPLPKDRKGGDLKFTATGPSGSPEASALPHHLHSNSGSHLQFHSDSDDDDGSHGSLHHSGNSSPSHYDEYPMDHEALDGFPSSFMNMNYMKNQATPAVTYEQRPMGQETVYMGESSHAAYRYPYPYPNSNPNPSSYPYNGYQNYGGNTGYFGGPQPPYGGGPGPVVAAEEASSSKPPPPPPSPPSASAWDFLNPFESYEKFYSHYTPSRNSKDVRDEEGIPDLEDDYQHEDVKEVHGDQKFVGDGGGAANYSKSVVDDEGGKGRDREALYQTRPKVSADNSPLEFEVHMVEKKVVDNEDKAGDGSNVAAFKGRGGSRGIPEVLREIQAQFDRASESGSELAKMLEVGKLPYHRKHVAYQVSSKMLHVITPLSVVSSHPSTSTNAESSSSAGKAGSALLDFDEDVGMRLKTLSSTLQKLHLWEKKLYNEVKAEEKMRVVHEKKCRKLKHLDERGAEAHKVDVTRTLIRSLSTKIKISIQVVDKISVTINKIRDEELWPRIYDLIHGFTRMWKSMLECHHSQYQAIIEARSLDAIASQKKPSDAHLEATWQLEHELIHWISSFSVWVGAQKGYVIALNNWLRKCLPDETEETADGPAPFSPGRMGAPPVFVICNQWSQIFERISEKEVIDSMRLFATSVHQLCRRDKELMRQRMMANKDLERKVRNLDKEIQALDKMMVLVSGDGNGLSLPGKVVYLSDTSNSISLQASLQRTFEAMERFTADSMKAYEELLQRSEEDRIAQEQGKVS</sequence>
<dbReference type="InterPro" id="IPR006867">
    <property type="entry name" value="DUF632"/>
</dbReference>
<keyword evidence="6" id="KW-1185">Reference proteome</keyword>
<dbReference type="PANTHER" id="PTHR21450">
    <property type="entry name" value="PROTEIN ALTERED PHOSPHATE STARVATION RESPONSE 1"/>
    <property type="match status" value="1"/>
</dbReference>
<dbReference type="EMBL" id="JBBPBK010000004">
    <property type="protein sequence ID" value="KAK9286992.1"/>
    <property type="molecule type" value="Genomic_DNA"/>
</dbReference>
<name>A0AAP0RY17_LIQFO</name>
<feature type="region of interest" description="Disordered" evidence="2">
    <location>
        <begin position="310"/>
        <end position="339"/>
    </location>
</feature>
<evidence type="ECO:0000256" key="2">
    <source>
        <dbReference type="SAM" id="MobiDB-lite"/>
    </source>
</evidence>
<keyword evidence="1" id="KW-0175">Coiled coil</keyword>
<gene>
    <name evidence="5" type="ORF">L1049_015400</name>
</gene>
<evidence type="ECO:0008006" key="7">
    <source>
        <dbReference type="Google" id="ProtNLM"/>
    </source>
</evidence>
<dbReference type="Pfam" id="PF04783">
    <property type="entry name" value="DUF630"/>
    <property type="match status" value="1"/>
</dbReference>
<dbReference type="Proteomes" id="UP001415857">
    <property type="component" value="Unassembled WGS sequence"/>
</dbReference>
<feature type="compositionally biased region" description="Basic and acidic residues" evidence="2">
    <location>
        <begin position="327"/>
        <end position="339"/>
    </location>
</feature>
<evidence type="ECO:0000259" key="3">
    <source>
        <dbReference type="Pfam" id="PF04782"/>
    </source>
</evidence>
<feature type="compositionally biased region" description="Low complexity" evidence="2">
    <location>
        <begin position="125"/>
        <end position="137"/>
    </location>
</feature>
<proteinExistence type="predicted"/>
<evidence type="ECO:0000259" key="4">
    <source>
        <dbReference type="Pfam" id="PF04783"/>
    </source>
</evidence>